<dbReference type="PANTHER" id="PTHR32243:SF50">
    <property type="entry name" value="MALTOSE_MALTODEXTRIN TRANSPORT SYSTEM PERMEASE PROTEIN MALG"/>
    <property type="match status" value="1"/>
</dbReference>
<name>A0A482THT0_9EURY</name>
<dbReference type="Proteomes" id="UP000294028">
    <property type="component" value="Unassembled WGS sequence"/>
</dbReference>
<dbReference type="RefSeq" id="WP_129783396.1">
    <property type="nucleotide sequence ID" value="NZ_RZHH01000002.1"/>
</dbReference>
<dbReference type="Gene3D" id="1.10.3720.10">
    <property type="entry name" value="MetI-like"/>
    <property type="match status" value="1"/>
</dbReference>
<dbReference type="AlphaFoldDB" id="A0A482THT0"/>
<dbReference type="PROSITE" id="PS50928">
    <property type="entry name" value="ABC_TM1"/>
    <property type="match status" value="1"/>
</dbReference>
<feature type="transmembrane region" description="Helical" evidence="9">
    <location>
        <begin position="224"/>
        <end position="242"/>
    </location>
</feature>
<feature type="transmembrane region" description="Helical" evidence="9">
    <location>
        <begin position="189"/>
        <end position="212"/>
    </location>
</feature>
<dbReference type="Pfam" id="PF00528">
    <property type="entry name" value="BPD_transp_1"/>
    <property type="match status" value="1"/>
</dbReference>
<dbReference type="InterPro" id="IPR035906">
    <property type="entry name" value="MetI-like_sf"/>
</dbReference>
<evidence type="ECO:0000256" key="5">
    <source>
        <dbReference type="ARBA" id="ARBA00022597"/>
    </source>
</evidence>
<dbReference type="GO" id="GO:0055085">
    <property type="term" value="P:transmembrane transport"/>
    <property type="evidence" value="ECO:0007669"/>
    <property type="project" value="InterPro"/>
</dbReference>
<organism evidence="11 12">
    <name type="scientific">Halogeometricum borinquense</name>
    <dbReference type="NCBI Taxonomy" id="60847"/>
    <lineage>
        <taxon>Archaea</taxon>
        <taxon>Methanobacteriati</taxon>
        <taxon>Methanobacteriota</taxon>
        <taxon>Stenosarchaea group</taxon>
        <taxon>Halobacteria</taxon>
        <taxon>Halobacteriales</taxon>
        <taxon>Haloferacaceae</taxon>
        <taxon>Halogeometricum</taxon>
    </lineage>
</organism>
<dbReference type="CDD" id="cd06261">
    <property type="entry name" value="TM_PBP2"/>
    <property type="match status" value="1"/>
</dbReference>
<evidence type="ECO:0000259" key="10">
    <source>
        <dbReference type="PROSITE" id="PS50928"/>
    </source>
</evidence>
<protein>
    <submittedName>
        <fullName evidence="11">ABC transporter permease subunit</fullName>
    </submittedName>
</protein>
<proteinExistence type="inferred from homology"/>
<evidence type="ECO:0000256" key="9">
    <source>
        <dbReference type="RuleBase" id="RU363032"/>
    </source>
</evidence>
<dbReference type="InterPro" id="IPR050901">
    <property type="entry name" value="BP-dep_ABC_trans_perm"/>
</dbReference>
<keyword evidence="4" id="KW-1003">Cell membrane</keyword>
<evidence type="ECO:0000313" key="11">
    <source>
        <dbReference type="EMBL" id="RYJ12901.1"/>
    </source>
</evidence>
<feature type="transmembrane region" description="Helical" evidence="9">
    <location>
        <begin position="151"/>
        <end position="177"/>
    </location>
</feature>
<evidence type="ECO:0000256" key="1">
    <source>
        <dbReference type="ARBA" id="ARBA00004651"/>
    </source>
</evidence>
<keyword evidence="5" id="KW-0762">Sugar transport</keyword>
<reference evidence="11 12" key="1">
    <citation type="submission" date="2018-12" db="EMBL/GenBank/DDBJ databases">
        <title>Genome analysis provides insights into bioremediation potentialities of Halogeometricum borinquense strain N11.</title>
        <authorList>
            <person name="Najjari A."/>
            <person name="Youssef N."/>
            <person name="Fhoula I."/>
            <person name="Ben Dhia O."/>
            <person name="Mahjoubi M."/>
            <person name="Ouzari H.I."/>
            <person name="Cherif A."/>
        </authorList>
    </citation>
    <scope>NUCLEOTIDE SEQUENCE [LARGE SCALE GENOMIC DNA]</scope>
    <source>
        <strain evidence="11 12">N11</strain>
    </source>
</reference>
<dbReference type="SUPFAM" id="SSF161098">
    <property type="entry name" value="MetI-like"/>
    <property type="match status" value="1"/>
</dbReference>
<evidence type="ECO:0000256" key="8">
    <source>
        <dbReference type="ARBA" id="ARBA00023136"/>
    </source>
</evidence>
<feature type="transmembrane region" description="Helical" evidence="9">
    <location>
        <begin position="271"/>
        <end position="292"/>
    </location>
</feature>
<keyword evidence="7 9" id="KW-1133">Transmembrane helix</keyword>
<evidence type="ECO:0000313" key="12">
    <source>
        <dbReference type="Proteomes" id="UP000294028"/>
    </source>
</evidence>
<accession>A0A482THT0</accession>
<evidence type="ECO:0000256" key="6">
    <source>
        <dbReference type="ARBA" id="ARBA00022692"/>
    </source>
</evidence>
<keyword evidence="6 9" id="KW-0812">Transmembrane</keyword>
<dbReference type="InterPro" id="IPR000515">
    <property type="entry name" value="MetI-like"/>
</dbReference>
<comment type="caution">
    <text evidence="11">The sequence shown here is derived from an EMBL/GenBank/DDBJ whole genome shotgun (WGS) entry which is preliminary data.</text>
</comment>
<feature type="transmembrane region" description="Helical" evidence="9">
    <location>
        <begin position="324"/>
        <end position="345"/>
    </location>
</feature>
<comment type="similarity">
    <text evidence="2">Belongs to the binding-protein-dependent transport system permease family. MalFG subfamily.</text>
</comment>
<dbReference type="PANTHER" id="PTHR32243">
    <property type="entry name" value="MALTOSE TRANSPORT SYSTEM PERMEASE-RELATED"/>
    <property type="match status" value="1"/>
</dbReference>
<keyword evidence="8 9" id="KW-0472">Membrane</keyword>
<evidence type="ECO:0000256" key="2">
    <source>
        <dbReference type="ARBA" id="ARBA00009047"/>
    </source>
</evidence>
<sequence length="360" mass="39238">MSLIRGVIDKIADDVTSAVYTPIEIGRDTAYTAHSIARGETSPVEPLKTLGATMGALVVVALLLFPVYWILMSALSGSGGSIYSTNGLSLLPQNPSLKPFLWVIGDLIVPGYTISVNLPFTDLAVVFTTPELVFLDVSNYGIDRPSNFKQFFWNSLTVSIPTVIIAMCLIIPASYALSRRKFIFRRKILFTYVLLTQVGGGLGIALLIGLYTVYVQVGLNNSKLALAVYYAATAVPFNTWLLKTYMDGIPVSYEEAAVVDGAPPWRVVTEVILPLSAAGLATVFIFTFLTGWTEFVVAQTLLGTENYTLPVGLYSLVDEYSIPWARFSAFALVFASPLMLVYFFAQRYIEGGLSFSGMEG</sequence>
<evidence type="ECO:0000256" key="4">
    <source>
        <dbReference type="ARBA" id="ARBA00022475"/>
    </source>
</evidence>
<feature type="domain" description="ABC transmembrane type-1" evidence="10">
    <location>
        <begin position="152"/>
        <end position="345"/>
    </location>
</feature>
<keyword evidence="3 9" id="KW-0813">Transport</keyword>
<feature type="transmembrane region" description="Helical" evidence="9">
    <location>
        <begin position="50"/>
        <end position="71"/>
    </location>
</feature>
<comment type="subcellular location">
    <subcellularLocation>
        <location evidence="1 9">Cell membrane</location>
        <topology evidence="1 9">Multi-pass membrane protein</topology>
    </subcellularLocation>
</comment>
<gene>
    <name evidence="11" type="ORF">ELS19_02240</name>
</gene>
<dbReference type="EMBL" id="RZHH01000002">
    <property type="protein sequence ID" value="RYJ12901.1"/>
    <property type="molecule type" value="Genomic_DNA"/>
</dbReference>
<evidence type="ECO:0000256" key="3">
    <source>
        <dbReference type="ARBA" id="ARBA00022448"/>
    </source>
</evidence>
<evidence type="ECO:0000256" key="7">
    <source>
        <dbReference type="ARBA" id="ARBA00022989"/>
    </source>
</evidence>
<dbReference type="GO" id="GO:0005886">
    <property type="term" value="C:plasma membrane"/>
    <property type="evidence" value="ECO:0007669"/>
    <property type="project" value="UniProtKB-SubCell"/>
</dbReference>